<organism evidence="4 5">
    <name type="scientific">Shouchella clausii</name>
    <name type="common">Alkalihalobacillus clausii</name>
    <dbReference type="NCBI Taxonomy" id="79880"/>
    <lineage>
        <taxon>Bacteria</taxon>
        <taxon>Bacillati</taxon>
        <taxon>Bacillota</taxon>
        <taxon>Bacilli</taxon>
        <taxon>Bacillales</taxon>
        <taxon>Bacillaceae</taxon>
        <taxon>Shouchella</taxon>
    </lineage>
</organism>
<sequence length="262" mass="29504">MLPQERQDLIMKELYEYHSVKISELSSKLDVTRETIRKDLYELEEKGLIRKVHGGAVLNKANLETNYSSRKIVNEWEKRAIAKKAVEFVFDNDTIYIDYGTTALYFARELIMKKTGLTIVTNSLSLANELVEHSNFSIIIIGGNVRKNERSLYGPVANQTIANLYVDTGFFGIGALHPEVGYTNIHMGEAEVSRLMVQHSKRRVMMADYSKFGSIHMNKVAPIEEVDTLITDSKADAEMLKAIQAKARNVIVVEAEGGEGDE</sequence>
<protein>
    <submittedName>
        <fullName evidence="4">DeoR/GlpR transcriptional regulator</fullName>
    </submittedName>
</protein>
<dbReference type="InterPro" id="IPR036388">
    <property type="entry name" value="WH-like_DNA-bd_sf"/>
</dbReference>
<evidence type="ECO:0000256" key="3">
    <source>
        <dbReference type="ARBA" id="ARBA00023163"/>
    </source>
</evidence>
<dbReference type="Pfam" id="PF08220">
    <property type="entry name" value="HTH_DeoR"/>
    <property type="match status" value="1"/>
</dbReference>
<dbReference type="SUPFAM" id="SSF46785">
    <property type="entry name" value="Winged helix' DNA-binding domain"/>
    <property type="match status" value="1"/>
</dbReference>
<name>A0A268P0W2_SHOCL</name>
<evidence type="ECO:0000313" key="4">
    <source>
        <dbReference type="EMBL" id="PAE89129.1"/>
    </source>
</evidence>
<evidence type="ECO:0000256" key="2">
    <source>
        <dbReference type="ARBA" id="ARBA00023125"/>
    </source>
</evidence>
<dbReference type="SUPFAM" id="SSF100950">
    <property type="entry name" value="NagB/RpiA/CoA transferase-like"/>
    <property type="match status" value="1"/>
</dbReference>
<dbReference type="InterPro" id="IPR037171">
    <property type="entry name" value="NagB/RpiA_transferase-like"/>
</dbReference>
<dbReference type="Pfam" id="PF00455">
    <property type="entry name" value="DeoRC"/>
    <property type="match status" value="1"/>
</dbReference>
<dbReference type="GO" id="GO:0003677">
    <property type="term" value="F:DNA binding"/>
    <property type="evidence" value="ECO:0007669"/>
    <property type="project" value="UniProtKB-KW"/>
</dbReference>
<dbReference type="PROSITE" id="PS00894">
    <property type="entry name" value="HTH_DEOR_1"/>
    <property type="match status" value="1"/>
</dbReference>
<keyword evidence="1" id="KW-0805">Transcription regulation</keyword>
<dbReference type="PANTHER" id="PTHR30363:SF44">
    <property type="entry name" value="AGA OPERON TRANSCRIPTIONAL REPRESSOR-RELATED"/>
    <property type="match status" value="1"/>
</dbReference>
<dbReference type="AlphaFoldDB" id="A0A268P0W2"/>
<dbReference type="Gene3D" id="3.40.50.1360">
    <property type="match status" value="1"/>
</dbReference>
<dbReference type="InterPro" id="IPR036390">
    <property type="entry name" value="WH_DNA-bd_sf"/>
</dbReference>
<dbReference type="SMART" id="SM00420">
    <property type="entry name" value="HTH_DEOR"/>
    <property type="match status" value="1"/>
</dbReference>
<dbReference type="SMART" id="SM01134">
    <property type="entry name" value="DeoRC"/>
    <property type="match status" value="1"/>
</dbReference>
<dbReference type="InterPro" id="IPR001034">
    <property type="entry name" value="DeoR_HTH"/>
</dbReference>
<accession>A0A268P0W2</accession>
<dbReference type="Proteomes" id="UP000216207">
    <property type="component" value="Unassembled WGS sequence"/>
</dbReference>
<gene>
    <name evidence="4" type="ORF">CHH72_09825</name>
</gene>
<dbReference type="OMA" id="LYKHSMV"/>
<evidence type="ECO:0000313" key="5">
    <source>
        <dbReference type="Proteomes" id="UP000216207"/>
    </source>
</evidence>
<dbReference type="PRINTS" id="PR00037">
    <property type="entry name" value="HTHLACR"/>
</dbReference>
<dbReference type="PROSITE" id="PS51000">
    <property type="entry name" value="HTH_DEOR_2"/>
    <property type="match status" value="1"/>
</dbReference>
<comment type="caution">
    <text evidence="4">The sequence shown here is derived from an EMBL/GenBank/DDBJ whole genome shotgun (WGS) entry which is preliminary data.</text>
</comment>
<dbReference type="RefSeq" id="WP_011248411.1">
    <property type="nucleotide sequence ID" value="NZ_BOQQ01000001.1"/>
</dbReference>
<dbReference type="PANTHER" id="PTHR30363">
    <property type="entry name" value="HTH-TYPE TRANSCRIPTIONAL REGULATOR SRLR-RELATED"/>
    <property type="match status" value="1"/>
</dbReference>
<dbReference type="InterPro" id="IPR050313">
    <property type="entry name" value="Carb_Metab_HTH_regulators"/>
</dbReference>
<evidence type="ECO:0000256" key="1">
    <source>
        <dbReference type="ARBA" id="ARBA00023015"/>
    </source>
</evidence>
<dbReference type="EMBL" id="NPCC01000011">
    <property type="protein sequence ID" value="PAE89129.1"/>
    <property type="molecule type" value="Genomic_DNA"/>
</dbReference>
<dbReference type="GO" id="GO:0003700">
    <property type="term" value="F:DNA-binding transcription factor activity"/>
    <property type="evidence" value="ECO:0007669"/>
    <property type="project" value="InterPro"/>
</dbReference>
<dbReference type="InterPro" id="IPR014036">
    <property type="entry name" value="DeoR-like_C"/>
</dbReference>
<dbReference type="InterPro" id="IPR018356">
    <property type="entry name" value="Tscrpt_reg_HTH_DeoR_CS"/>
</dbReference>
<dbReference type="Gene3D" id="1.10.10.10">
    <property type="entry name" value="Winged helix-like DNA-binding domain superfamily/Winged helix DNA-binding domain"/>
    <property type="match status" value="1"/>
</dbReference>
<keyword evidence="2" id="KW-0238">DNA-binding</keyword>
<proteinExistence type="predicted"/>
<reference evidence="4 5" key="1">
    <citation type="submission" date="2017-07" db="EMBL/GenBank/DDBJ databases">
        <title>Isolation and whole genome analysis of endospore-forming bacteria from heroin.</title>
        <authorList>
            <person name="Kalinowski J."/>
            <person name="Ahrens B."/>
            <person name="Al-Dilaimi A."/>
            <person name="Winkler A."/>
            <person name="Wibberg D."/>
            <person name="Schleenbecker U."/>
            <person name="Ruckert C."/>
            <person name="Wolfel R."/>
            <person name="Grass G."/>
        </authorList>
    </citation>
    <scope>NUCLEOTIDE SEQUENCE [LARGE SCALE GENOMIC DNA]</scope>
    <source>
        <strain evidence="4 5">7539</strain>
    </source>
</reference>
<keyword evidence="3" id="KW-0804">Transcription</keyword>